<protein>
    <submittedName>
        <fullName evidence="1">Uncharacterized protein</fullName>
    </submittedName>
</protein>
<accession>A0AAI9ZDU6</accession>
<evidence type="ECO:0000313" key="2">
    <source>
        <dbReference type="Proteomes" id="UP001243989"/>
    </source>
</evidence>
<dbReference type="RefSeq" id="XP_060438709.1">
    <property type="nucleotide sequence ID" value="XM_060581853.1"/>
</dbReference>
<proteinExistence type="predicted"/>
<comment type="caution">
    <text evidence="1">The sequence shown here is derived from an EMBL/GenBank/DDBJ whole genome shotgun (WGS) entry which is preliminary data.</text>
</comment>
<keyword evidence="2" id="KW-1185">Reference proteome</keyword>
<organism evidence="1 2">
    <name type="scientific">Colletotrichum phormii</name>
    <dbReference type="NCBI Taxonomy" id="359342"/>
    <lineage>
        <taxon>Eukaryota</taxon>
        <taxon>Fungi</taxon>
        <taxon>Dikarya</taxon>
        <taxon>Ascomycota</taxon>
        <taxon>Pezizomycotina</taxon>
        <taxon>Sordariomycetes</taxon>
        <taxon>Hypocreomycetidae</taxon>
        <taxon>Glomerellales</taxon>
        <taxon>Glomerellaceae</taxon>
        <taxon>Colletotrichum</taxon>
        <taxon>Colletotrichum acutatum species complex</taxon>
    </lineage>
</organism>
<dbReference type="GeneID" id="85466715"/>
<reference evidence="1" key="1">
    <citation type="submission" date="2021-06" db="EMBL/GenBank/DDBJ databases">
        <title>Comparative genomics, transcriptomics and evolutionary studies reveal genomic signatures of adaptation to plant cell wall in hemibiotrophic fungi.</title>
        <authorList>
            <consortium name="DOE Joint Genome Institute"/>
            <person name="Baroncelli R."/>
            <person name="Diaz J.F."/>
            <person name="Benocci T."/>
            <person name="Peng M."/>
            <person name="Battaglia E."/>
            <person name="Haridas S."/>
            <person name="Andreopoulos W."/>
            <person name="Labutti K."/>
            <person name="Pangilinan J."/>
            <person name="Floch G.L."/>
            <person name="Makela M.R."/>
            <person name="Henrissat B."/>
            <person name="Grigoriev I.V."/>
            <person name="Crouch J.A."/>
            <person name="De Vries R.P."/>
            <person name="Sukno S.A."/>
            <person name="Thon M.R."/>
        </authorList>
    </citation>
    <scope>NUCLEOTIDE SEQUENCE</scope>
    <source>
        <strain evidence="1">CBS 102054</strain>
    </source>
</reference>
<name>A0AAI9ZDU6_9PEZI</name>
<gene>
    <name evidence="1" type="ORF">BDP81DRAFT_142371</name>
</gene>
<dbReference type="Proteomes" id="UP001243989">
    <property type="component" value="Unassembled WGS sequence"/>
</dbReference>
<dbReference type="AlphaFoldDB" id="A0AAI9ZDU6"/>
<dbReference type="EMBL" id="JAHMHQ010000033">
    <property type="protein sequence ID" value="KAK1622714.1"/>
    <property type="molecule type" value="Genomic_DNA"/>
</dbReference>
<evidence type="ECO:0000313" key="1">
    <source>
        <dbReference type="EMBL" id="KAK1622714.1"/>
    </source>
</evidence>
<sequence length="152" mass="16201">MQDNESTGTVAGTRAGELDHGCHVVELRSLLGQCKSPLGAYTGQERLHDRLGTRLAILLNSSLVVCQRRALSRAKEASPPPVLRVCPGPVQGPSPWRGRDVDQDPCLGTKSPAGLLVLHPAWATSLIWLDLVTHDDAIGLITLGLSSPRCLA</sequence>